<reference evidence="1 2" key="1">
    <citation type="submission" date="2024-03" db="EMBL/GenBank/DDBJ databases">
        <authorList>
            <person name="Gkanogiannis A."/>
            <person name="Becerra Lopez-Lavalle L."/>
        </authorList>
    </citation>
    <scope>NUCLEOTIDE SEQUENCE [LARGE SCALE GENOMIC DNA]</scope>
</reference>
<sequence>MSTEGLVWKLTKLRVIRLFEPLLLFRKQVCVYYMKPKNFMYGMEFREEKPSFIAEGRLQTLLHALPFGEKIANAEIPFTASEAHKNSHGCKSLLFSVSL</sequence>
<evidence type="ECO:0000313" key="2">
    <source>
        <dbReference type="Proteomes" id="UP001642487"/>
    </source>
</evidence>
<organism evidence="1 2">
    <name type="scientific">Citrullus colocynthis</name>
    <name type="common">colocynth</name>
    <dbReference type="NCBI Taxonomy" id="252529"/>
    <lineage>
        <taxon>Eukaryota</taxon>
        <taxon>Viridiplantae</taxon>
        <taxon>Streptophyta</taxon>
        <taxon>Embryophyta</taxon>
        <taxon>Tracheophyta</taxon>
        <taxon>Spermatophyta</taxon>
        <taxon>Magnoliopsida</taxon>
        <taxon>eudicotyledons</taxon>
        <taxon>Gunneridae</taxon>
        <taxon>Pentapetalae</taxon>
        <taxon>rosids</taxon>
        <taxon>fabids</taxon>
        <taxon>Cucurbitales</taxon>
        <taxon>Cucurbitaceae</taxon>
        <taxon>Benincaseae</taxon>
        <taxon>Citrullus</taxon>
    </lineage>
</organism>
<evidence type="ECO:0000313" key="1">
    <source>
        <dbReference type="EMBL" id="CAK9321142.1"/>
    </source>
</evidence>
<accession>A0ABP0YRK6</accession>
<dbReference type="Proteomes" id="UP001642487">
    <property type="component" value="Chromosome 4"/>
</dbReference>
<protein>
    <submittedName>
        <fullName evidence="1">Uncharacterized protein</fullName>
    </submittedName>
</protein>
<gene>
    <name evidence="1" type="ORF">CITCOLO1_LOCUS13208</name>
</gene>
<dbReference type="EMBL" id="OZ021738">
    <property type="protein sequence ID" value="CAK9321142.1"/>
    <property type="molecule type" value="Genomic_DNA"/>
</dbReference>
<name>A0ABP0YRK6_9ROSI</name>
<keyword evidence="2" id="KW-1185">Reference proteome</keyword>
<proteinExistence type="predicted"/>